<sequence length="179" mass="20776">MRIFFDTEFTGLHQQTTLISIALVSENNQIFYAELIDYATGQVNDWIEQNVIRHLFLTDNVFDESKTFIKGESSFVKKALEEWLGKFEEVEIWADVLAYDWVLFCNLFGDAFGIPKNIFFIPFDLSTGFKLRGLDPNINRVEYADNFSDALIDFPLQKHNALYDALLVKACYQKLMRSS</sequence>
<evidence type="ECO:0000313" key="3">
    <source>
        <dbReference type="Proteomes" id="UP001597510"/>
    </source>
</evidence>
<proteinExistence type="predicted"/>
<keyword evidence="3" id="KW-1185">Reference proteome</keyword>
<name>A0ABW5J3I1_9BACT</name>
<organism evidence="2 3">
    <name type="scientific">Emticicia soli</name>
    <dbReference type="NCBI Taxonomy" id="2027878"/>
    <lineage>
        <taxon>Bacteria</taxon>
        <taxon>Pseudomonadati</taxon>
        <taxon>Bacteroidota</taxon>
        <taxon>Cytophagia</taxon>
        <taxon>Cytophagales</taxon>
        <taxon>Leadbetterellaceae</taxon>
        <taxon>Emticicia</taxon>
    </lineage>
</organism>
<dbReference type="InterPro" id="IPR036397">
    <property type="entry name" value="RNaseH_sf"/>
</dbReference>
<reference evidence="3" key="1">
    <citation type="journal article" date="2019" name="Int. J. Syst. Evol. Microbiol.">
        <title>The Global Catalogue of Microorganisms (GCM) 10K type strain sequencing project: providing services to taxonomists for standard genome sequencing and annotation.</title>
        <authorList>
            <consortium name="The Broad Institute Genomics Platform"/>
            <consortium name="The Broad Institute Genome Sequencing Center for Infectious Disease"/>
            <person name="Wu L."/>
            <person name="Ma J."/>
        </authorList>
    </citation>
    <scope>NUCLEOTIDE SEQUENCE [LARGE SCALE GENOMIC DNA]</scope>
    <source>
        <strain evidence="3">KCTC 52344</strain>
    </source>
</reference>
<evidence type="ECO:0000259" key="1">
    <source>
        <dbReference type="Pfam" id="PF16473"/>
    </source>
</evidence>
<dbReference type="SUPFAM" id="SSF53098">
    <property type="entry name" value="Ribonuclease H-like"/>
    <property type="match status" value="1"/>
</dbReference>
<protein>
    <submittedName>
        <fullName evidence="2">3'-5' exoribonuclease domain-containing protein</fullName>
    </submittedName>
</protein>
<comment type="caution">
    <text evidence="2">The sequence shown here is derived from an EMBL/GenBank/DDBJ whole genome shotgun (WGS) entry which is preliminary data.</text>
</comment>
<evidence type="ECO:0000313" key="2">
    <source>
        <dbReference type="EMBL" id="MFD2520366.1"/>
    </source>
</evidence>
<accession>A0ABW5J3I1</accession>
<feature type="domain" description="3'-5' exoribonuclease Rv2179c-like" evidence="1">
    <location>
        <begin position="2"/>
        <end position="172"/>
    </location>
</feature>
<dbReference type="Gene3D" id="3.30.420.10">
    <property type="entry name" value="Ribonuclease H-like superfamily/Ribonuclease H"/>
    <property type="match status" value="1"/>
</dbReference>
<dbReference type="InterPro" id="IPR012337">
    <property type="entry name" value="RNaseH-like_sf"/>
</dbReference>
<dbReference type="Proteomes" id="UP001597510">
    <property type="component" value="Unassembled WGS sequence"/>
</dbReference>
<dbReference type="InterPro" id="IPR033390">
    <property type="entry name" value="Rv2179c-like"/>
</dbReference>
<gene>
    <name evidence="2" type="ORF">ACFSR2_05700</name>
</gene>
<dbReference type="Pfam" id="PF16473">
    <property type="entry name" value="Rv2179c-like"/>
    <property type="match status" value="1"/>
</dbReference>
<dbReference type="RefSeq" id="WP_340238988.1">
    <property type="nucleotide sequence ID" value="NZ_JBBEWC010000011.1"/>
</dbReference>
<dbReference type="EMBL" id="JBHULC010000005">
    <property type="protein sequence ID" value="MFD2520366.1"/>
    <property type="molecule type" value="Genomic_DNA"/>
</dbReference>